<organism evidence="2 3">
    <name type="scientific">Thermococcus aggregans</name>
    <dbReference type="NCBI Taxonomy" id="110163"/>
    <lineage>
        <taxon>Archaea</taxon>
        <taxon>Methanobacteriati</taxon>
        <taxon>Methanobacteriota</taxon>
        <taxon>Thermococci</taxon>
        <taxon>Thermococcales</taxon>
        <taxon>Thermococcaceae</taxon>
        <taxon>Thermococcus</taxon>
    </lineage>
</organism>
<feature type="transmembrane region" description="Helical" evidence="1">
    <location>
        <begin position="104"/>
        <end position="123"/>
    </location>
</feature>
<dbReference type="RefSeq" id="WP_253303772.1">
    <property type="nucleotide sequence ID" value="NZ_CP099582.1"/>
</dbReference>
<feature type="transmembrane region" description="Helical" evidence="1">
    <location>
        <begin position="135"/>
        <end position="153"/>
    </location>
</feature>
<reference evidence="2" key="1">
    <citation type="journal article" date="1998" name="Int. J. Syst. Bacteriol. 48 Pt">
        <title>Thermococcus guaymasensis sp. nov. and Thermococcus aggregans sp. nov., two novel thermophilic archaea isolated from the Guaymas Basin hydrothermal vent site.</title>
        <authorList>
            <person name="Canganella F."/>
            <person name="Jones W.J."/>
            <person name="Gambacorta A."/>
            <person name="Antranikian G."/>
        </authorList>
    </citation>
    <scope>NUCLEOTIDE SEQUENCE</scope>
    <source>
        <strain evidence="2">TY</strain>
    </source>
</reference>
<feature type="transmembrane region" description="Helical" evidence="1">
    <location>
        <begin position="42"/>
        <end position="60"/>
    </location>
</feature>
<evidence type="ECO:0000256" key="1">
    <source>
        <dbReference type="SAM" id="Phobius"/>
    </source>
</evidence>
<dbReference type="AlphaFoldDB" id="A0A9E7MVV1"/>
<keyword evidence="1" id="KW-0472">Membrane</keyword>
<name>A0A9E7MVV1_THEAG</name>
<feature type="transmembrane region" description="Helical" evidence="1">
    <location>
        <begin position="72"/>
        <end position="92"/>
    </location>
</feature>
<sequence>MKQKEKLKFLFLTLGVLMITQPGAIAFANFDAPYGFYKDLAAWLSAYLGGVVILGIYGLLKRRELGFRFLSLYGLHYVVLFVLTYFLNLMVIGEINPIISITDFFFLTFLSFQLSIMLSLPAIFSPPYYPYDTPLLVAQLGLWIASFYIFLGLKKFEEERILTVYRIFLGLMLFSTFFGLLKVAEVFK</sequence>
<dbReference type="EMBL" id="CP099582">
    <property type="protein sequence ID" value="USS39815.1"/>
    <property type="molecule type" value="Genomic_DNA"/>
</dbReference>
<gene>
    <name evidence="2" type="ORF">NF865_05370</name>
</gene>
<keyword evidence="3" id="KW-1185">Reference proteome</keyword>
<keyword evidence="1" id="KW-0812">Transmembrane</keyword>
<feature type="transmembrane region" description="Helical" evidence="1">
    <location>
        <begin position="165"/>
        <end position="184"/>
    </location>
</feature>
<protein>
    <submittedName>
        <fullName evidence="2">Uncharacterized protein</fullName>
    </submittedName>
</protein>
<accession>A0A9E7MVV1</accession>
<dbReference type="KEGG" id="tagg:NF865_05370"/>
<reference evidence="2" key="2">
    <citation type="submission" date="2022-06" db="EMBL/GenBank/DDBJ databases">
        <authorList>
            <person name="Park Y.-J."/>
        </authorList>
    </citation>
    <scope>NUCLEOTIDE SEQUENCE</scope>
    <source>
        <strain evidence="2">TY</strain>
    </source>
</reference>
<keyword evidence="1" id="KW-1133">Transmembrane helix</keyword>
<evidence type="ECO:0000313" key="3">
    <source>
        <dbReference type="Proteomes" id="UP001055732"/>
    </source>
</evidence>
<evidence type="ECO:0000313" key="2">
    <source>
        <dbReference type="EMBL" id="USS39815.1"/>
    </source>
</evidence>
<dbReference type="Proteomes" id="UP001055732">
    <property type="component" value="Chromosome"/>
</dbReference>
<proteinExistence type="predicted"/>